<dbReference type="GO" id="GO:0016020">
    <property type="term" value="C:membrane"/>
    <property type="evidence" value="ECO:0007669"/>
    <property type="project" value="UniProtKB-SubCell"/>
</dbReference>
<dbReference type="InterPro" id="IPR000276">
    <property type="entry name" value="GPCR_Rhodpsn"/>
</dbReference>
<feature type="transmembrane region" description="Helical" evidence="10">
    <location>
        <begin position="133"/>
        <end position="156"/>
    </location>
</feature>
<comment type="caution">
    <text evidence="12">The sequence shown here is derived from an EMBL/GenBank/DDBJ whole genome shotgun (WGS) entry which is preliminary data.</text>
</comment>
<gene>
    <name evidence="12" type="ORF">MEUPH1_LOCUS1295</name>
</gene>
<evidence type="ECO:0000256" key="5">
    <source>
        <dbReference type="ARBA" id="ARBA00023040"/>
    </source>
</evidence>
<dbReference type="EMBL" id="CARXXK010000001">
    <property type="protein sequence ID" value="CAI6344121.1"/>
    <property type="molecule type" value="Genomic_DNA"/>
</dbReference>
<evidence type="ECO:0000256" key="3">
    <source>
        <dbReference type="ARBA" id="ARBA00022692"/>
    </source>
</evidence>
<keyword evidence="13" id="KW-1185">Reference proteome</keyword>
<protein>
    <recommendedName>
        <fullName evidence="11">G-protein coupled receptors family 1 profile domain-containing protein</fullName>
    </recommendedName>
</protein>
<keyword evidence="7 9" id="KW-0675">Receptor</keyword>
<comment type="similarity">
    <text evidence="2 9">Belongs to the G-protein coupled receptor 1 family.</text>
</comment>
<dbReference type="PROSITE" id="PS50262">
    <property type="entry name" value="G_PROTEIN_RECEP_F1_2"/>
    <property type="match status" value="1"/>
</dbReference>
<dbReference type="SUPFAM" id="SSF81321">
    <property type="entry name" value="Family A G protein-coupled receptor-like"/>
    <property type="match status" value="1"/>
</dbReference>
<evidence type="ECO:0000256" key="4">
    <source>
        <dbReference type="ARBA" id="ARBA00022989"/>
    </source>
</evidence>
<proteinExistence type="inferred from homology"/>
<dbReference type="PRINTS" id="PR01012">
    <property type="entry name" value="NRPEPTIDEYR"/>
</dbReference>
<dbReference type="Gene3D" id="1.20.1070.10">
    <property type="entry name" value="Rhodopsin 7-helix transmembrane proteins"/>
    <property type="match status" value="1"/>
</dbReference>
<evidence type="ECO:0000256" key="7">
    <source>
        <dbReference type="ARBA" id="ARBA00023170"/>
    </source>
</evidence>
<evidence type="ECO:0000256" key="1">
    <source>
        <dbReference type="ARBA" id="ARBA00004141"/>
    </source>
</evidence>
<keyword evidence="5 9" id="KW-0297">G-protein coupled receptor</keyword>
<evidence type="ECO:0000259" key="11">
    <source>
        <dbReference type="PROSITE" id="PS50262"/>
    </source>
</evidence>
<dbReference type="GO" id="GO:0004983">
    <property type="term" value="F:neuropeptide Y receptor activity"/>
    <property type="evidence" value="ECO:0007669"/>
    <property type="project" value="InterPro"/>
</dbReference>
<dbReference type="PANTHER" id="PTHR24235:SF12">
    <property type="entry name" value="G-PROTEIN COUPLED RECEPTORS FAMILY 1 PROFILE DOMAIN-CONTAINING PROTEIN"/>
    <property type="match status" value="1"/>
</dbReference>
<dbReference type="PANTHER" id="PTHR24235">
    <property type="entry name" value="NEUROPEPTIDE Y RECEPTOR"/>
    <property type="match status" value="1"/>
</dbReference>
<evidence type="ECO:0000313" key="13">
    <source>
        <dbReference type="Proteomes" id="UP001160148"/>
    </source>
</evidence>
<dbReference type="CDD" id="cd15203">
    <property type="entry name" value="7tmA_NPYR-like"/>
    <property type="match status" value="1"/>
</dbReference>
<keyword evidence="8 9" id="KW-0807">Transducer</keyword>
<accession>A0AAV0VIR2</accession>
<dbReference type="InterPro" id="IPR000611">
    <property type="entry name" value="NPY_rcpt"/>
</dbReference>
<name>A0AAV0VIR2_9HEMI</name>
<evidence type="ECO:0000256" key="9">
    <source>
        <dbReference type="RuleBase" id="RU000688"/>
    </source>
</evidence>
<sequence>MICALDETMSTKPVCMDPCQEIDMMNSTFNFSLEEVYSILLEHKRDYRNLDKITETLLIIVYFGVMIVGLSANLTVIYVVARRTQMHTSRNLYIVNLAVSDMTLCLVCMPFTLTSILGHQWTMGTVLCKLVPLLQGTNIMVSVGTITVIAIDRYWVIVRGSAQNERRTVYVSIATVWLLAVLTASPVAYYQVVEPLKFQHLVLYESCREKWPSTDIKVAYNIAIVLIQAVLPATVLLVVHIRIAAYLHAHTASQKDSRRAQRELQRNKRTTLLLIGVAVVFTVSWLPLAVFSLAADLMTKKITTKKITTKQLYVILAVCHLTAMTSAISNPIIYGWMNSNIRNELYQLFYTKILRRRPGNRSTATATTTIRNRTRPLITYNTSNYMPGSQETFSRGVTVL</sequence>
<feature type="transmembrane region" description="Helical" evidence="10">
    <location>
        <begin position="270"/>
        <end position="293"/>
    </location>
</feature>
<keyword evidence="4 10" id="KW-1133">Transmembrane helix</keyword>
<dbReference type="InterPro" id="IPR017452">
    <property type="entry name" value="GPCR_Rhodpsn_7TM"/>
</dbReference>
<dbReference type="Proteomes" id="UP001160148">
    <property type="component" value="Unassembled WGS sequence"/>
</dbReference>
<feature type="transmembrane region" description="Helical" evidence="10">
    <location>
        <begin position="93"/>
        <end position="113"/>
    </location>
</feature>
<feature type="transmembrane region" description="Helical" evidence="10">
    <location>
        <begin position="218"/>
        <end position="249"/>
    </location>
</feature>
<reference evidence="12 13" key="1">
    <citation type="submission" date="2023-01" db="EMBL/GenBank/DDBJ databases">
        <authorList>
            <person name="Whitehead M."/>
        </authorList>
    </citation>
    <scope>NUCLEOTIDE SEQUENCE [LARGE SCALE GENOMIC DNA]</scope>
</reference>
<feature type="transmembrane region" description="Helical" evidence="10">
    <location>
        <begin position="313"/>
        <end position="337"/>
    </location>
</feature>
<feature type="transmembrane region" description="Helical" evidence="10">
    <location>
        <begin position="57"/>
        <end position="81"/>
    </location>
</feature>
<evidence type="ECO:0000256" key="6">
    <source>
        <dbReference type="ARBA" id="ARBA00023136"/>
    </source>
</evidence>
<keyword evidence="6 10" id="KW-0472">Membrane</keyword>
<dbReference type="PRINTS" id="PR00237">
    <property type="entry name" value="GPCRRHODOPSN"/>
</dbReference>
<dbReference type="AlphaFoldDB" id="A0AAV0VIR2"/>
<evidence type="ECO:0000256" key="10">
    <source>
        <dbReference type="SAM" id="Phobius"/>
    </source>
</evidence>
<comment type="subcellular location">
    <subcellularLocation>
        <location evidence="1">Membrane</location>
        <topology evidence="1">Multi-pass membrane protein</topology>
    </subcellularLocation>
</comment>
<keyword evidence="3 9" id="KW-0812">Transmembrane</keyword>
<dbReference type="PROSITE" id="PS00237">
    <property type="entry name" value="G_PROTEIN_RECEP_F1_1"/>
    <property type="match status" value="1"/>
</dbReference>
<organism evidence="12 13">
    <name type="scientific">Macrosiphum euphorbiae</name>
    <name type="common">potato aphid</name>
    <dbReference type="NCBI Taxonomy" id="13131"/>
    <lineage>
        <taxon>Eukaryota</taxon>
        <taxon>Metazoa</taxon>
        <taxon>Ecdysozoa</taxon>
        <taxon>Arthropoda</taxon>
        <taxon>Hexapoda</taxon>
        <taxon>Insecta</taxon>
        <taxon>Pterygota</taxon>
        <taxon>Neoptera</taxon>
        <taxon>Paraneoptera</taxon>
        <taxon>Hemiptera</taxon>
        <taxon>Sternorrhyncha</taxon>
        <taxon>Aphidomorpha</taxon>
        <taxon>Aphidoidea</taxon>
        <taxon>Aphididae</taxon>
        <taxon>Macrosiphini</taxon>
        <taxon>Macrosiphum</taxon>
    </lineage>
</organism>
<evidence type="ECO:0000256" key="2">
    <source>
        <dbReference type="ARBA" id="ARBA00010663"/>
    </source>
</evidence>
<evidence type="ECO:0000313" key="12">
    <source>
        <dbReference type="EMBL" id="CAI6344121.1"/>
    </source>
</evidence>
<evidence type="ECO:0000256" key="8">
    <source>
        <dbReference type="ARBA" id="ARBA00023224"/>
    </source>
</evidence>
<dbReference type="Pfam" id="PF00001">
    <property type="entry name" value="7tm_1"/>
    <property type="match status" value="1"/>
</dbReference>
<feature type="domain" description="G-protein coupled receptors family 1 profile" evidence="11">
    <location>
        <begin position="72"/>
        <end position="334"/>
    </location>
</feature>
<feature type="transmembrane region" description="Helical" evidence="10">
    <location>
        <begin position="168"/>
        <end position="190"/>
    </location>
</feature>